<dbReference type="InterPro" id="IPR003439">
    <property type="entry name" value="ABC_transporter-like_ATP-bd"/>
</dbReference>
<dbReference type="Gene3D" id="3.40.50.300">
    <property type="entry name" value="P-loop containing nucleotide triphosphate hydrolases"/>
    <property type="match status" value="1"/>
</dbReference>
<gene>
    <name evidence="7" type="ORF">HND93_26330</name>
</gene>
<keyword evidence="2" id="KW-0813">Transport</keyword>
<evidence type="ECO:0000256" key="4">
    <source>
        <dbReference type="ARBA" id="ARBA00022840"/>
    </source>
</evidence>
<evidence type="ECO:0000313" key="8">
    <source>
        <dbReference type="Proteomes" id="UP000584642"/>
    </source>
</evidence>
<proteinExistence type="inferred from homology"/>
<name>A0ABX2TJI2_9PROT</name>
<keyword evidence="4 7" id="KW-0067">ATP-binding</keyword>
<dbReference type="InterPro" id="IPR003593">
    <property type="entry name" value="AAA+_ATPase"/>
</dbReference>
<comment type="caution">
    <text evidence="7">The sequence shown here is derived from an EMBL/GenBank/DDBJ whole genome shotgun (WGS) entry which is preliminary data.</text>
</comment>
<dbReference type="Proteomes" id="UP000584642">
    <property type="component" value="Unassembled WGS sequence"/>
</dbReference>
<dbReference type="SUPFAM" id="SSF52540">
    <property type="entry name" value="P-loop containing nucleoside triphosphate hydrolases"/>
    <property type="match status" value="1"/>
</dbReference>
<evidence type="ECO:0000256" key="2">
    <source>
        <dbReference type="ARBA" id="ARBA00022448"/>
    </source>
</evidence>
<keyword evidence="5" id="KW-0029">Amino-acid transport</keyword>
<dbReference type="EMBL" id="JABFDB010000025">
    <property type="protein sequence ID" value="NYZ23239.1"/>
    <property type="molecule type" value="Genomic_DNA"/>
</dbReference>
<dbReference type="CDD" id="cd03224">
    <property type="entry name" value="ABC_TM1139_LivF_branched"/>
    <property type="match status" value="1"/>
</dbReference>
<feature type="domain" description="ABC transporter" evidence="6">
    <location>
        <begin position="8"/>
        <end position="248"/>
    </location>
</feature>
<keyword evidence="8" id="KW-1185">Reference proteome</keyword>
<evidence type="ECO:0000256" key="5">
    <source>
        <dbReference type="ARBA" id="ARBA00022970"/>
    </source>
</evidence>
<dbReference type="InterPro" id="IPR052156">
    <property type="entry name" value="BCAA_Transport_ATP-bd_LivF"/>
</dbReference>
<dbReference type="PROSITE" id="PS50893">
    <property type="entry name" value="ABC_TRANSPORTER_2"/>
    <property type="match status" value="1"/>
</dbReference>
<dbReference type="GO" id="GO:0005524">
    <property type="term" value="F:ATP binding"/>
    <property type="evidence" value="ECO:0007669"/>
    <property type="project" value="UniProtKB-KW"/>
</dbReference>
<keyword evidence="3" id="KW-0547">Nucleotide-binding</keyword>
<sequence length="277" mass="29980">MSETQPLLAVNGVEVVYDRAALVLKSVSLAVPEGGVVALLGPNGAGKSTTMKAVANLLRADRGEVTRGSIVYDGRRIDRLGAADLAPRGLSLVMEGRHCFASLSVEENLRVGAFTRRDGRAAVADSLDLVYRCFPRLKLRRDSPAGLLSGGEQQMCAIGRALMAKPRMILLDEPSMGLAPQLVDEIFEILRRLNREEGVSFLLAEQNAAAALRYATHAYLLENGRVVLDGGAASLRADPVVQASYLGLDADGRQTFRDPAAARPRQRWLCCGRWRPE</sequence>
<evidence type="ECO:0000256" key="1">
    <source>
        <dbReference type="ARBA" id="ARBA00005417"/>
    </source>
</evidence>
<evidence type="ECO:0000256" key="3">
    <source>
        <dbReference type="ARBA" id="ARBA00022741"/>
    </source>
</evidence>
<organism evidence="7 8">
    <name type="scientific">Azospirillum oleiclasticum</name>
    <dbReference type="NCBI Taxonomy" id="2735135"/>
    <lineage>
        <taxon>Bacteria</taxon>
        <taxon>Pseudomonadati</taxon>
        <taxon>Pseudomonadota</taxon>
        <taxon>Alphaproteobacteria</taxon>
        <taxon>Rhodospirillales</taxon>
        <taxon>Azospirillaceae</taxon>
        <taxon>Azospirillum</taxon>
    </lineage>
</organism>
<dbReference type="SMART" id="SM00382">
    <property type="entry name" value="AAA"/>
    <property type="match status" value="1"/>
</dbReference>
<dbReference type="Pfam" id="PF00005">
    <property type="entry name" value="ABC_tran"/>
    <property type="match status" value="1"/>
</dbReference>
<reference evidence="7 8" key="1">
    <citation type="submission" date="2020-05" db="EMBL/GenBank/DDBJ databases">
        <title>Azospirillum oleiclasticum sp. nov, a nitrogen-fixing and heavy crude oil-emulsifying bacterium isolated from the crude oil of Yumen Oilfield.</title>
        <authorList>
            <person name="Wu D."/>
            <person name="Cai M."/>
            <person name="Zhang X."/>
        </authorList>
    </citation>
    <scope>NUCLEOTIDE SEQUENCE [LARGE SCALE GENOMIC DNA]</scope>
    <source>
        <strain evidence="7 8">ROY-1-1-2</strain>
    </source>
</reference>
<dbReference type="InterPro" id="IPR027417">
    <property type="entry name" value="P-loop_NTPase"/>
</dbReference>
<comment type="similarity">
    <text evidence="1">Belongs to the ABC transporter superfamily.</text>
</comment>
<accession>A0ABX2TJI2</accession>
<dbReference type="PANTHER" id="PTHR43820:SF8">
    <property type="entry name" value="ABC TRANSPORTER SUBSTRATE-BINDING PROTEIN"/>
    <property type="match status" value="1"/>
</dbReference>
<evidence type="ECO:0000313" key="7">
    <source>
        <dbReference type="EMBL" id="NYZ23239.1"/>
    </source>
</evidence>
<protein>
    <submittedName>
        <fullName evidence="7">ABC transporter ATP-binding protein</fullName>
    </submittedName>
</protein>
<dbReference type="PANTHER" id="PTHR43820">
    <property type="entry name" value="HIGH-AFFINITY BRANCHED-CHAIN AMINO ACID TRANSPORT ATP-BINDING PROTEIN LIVF"/>
    <property type="match status" value="1"/>
</dbReference>
<evidence type="ECO:0000259" key="6">
    <source>
        <dbReference type="PROSITE" id="PS50893"/>
    </source>
</evidence>